<sequence length="78" mass="9350">MTSSCKKSSYLRHKQLDVQLLLVIYYILVSLQHKFQLMKSFGYYENVHHLFVCPKFQMFQILLNISHPFIVMIICCYS</sequence>
<keyword evidence="2" id="KW-1185">Reference proteome</keyword>
<dbReference type="AlphaFoldDB" id="A0A183M5H7"/>
<protein>
    <submittedName>
        <fullName evidence="1">Uncharacterized protein</fullName>
    </submittedName>
</protein>
<reference evidence="1 2" key="1">
    <citation type="submission" date="2018-11" db="EMBL/GenBank/DDBJ databases">
        <authorList>
            <consortium name="Pathogen Informatics"/>
        </authorList>
    </citation>
    <scope>NUCLEOTIDE SEQUENCE [LARGE SCALE GENOMIC DNA]</scope>
    <source>
        <strain evidence="1 2">Zambia</strain>
    </source>
</reference>
<gene>
    <name evidence="1" type="ORF">SMRZ_LOCUS11302</name>
</gene>
<dbReference type="Proteomes" id="UP000277204">
    <property type="component" value="Unassembled WGS sequence"/>
</dbReference>
<dbReference type="EMBL" id="UZAI01006277">
    <property type="protein sequence ID" value="VDO94659.1"/>
    <property type="molecule type" value="Genomic_DNA"/>
</dbReference>
<proteinExistence type="predicted"/>
<accession>A0A183M5H7</accession>
<organism evidence="1 2">
    <name type="scientific">Schistosoma margrebowiei</name>
    <dbReference type="NCBI Taxonomy" id="48269"/>
    <lineage>
        <taxon>Eukaryota</taxon>
        <taxon>Metazoa</taxon>
        <taxon>Spiralia</taxon>
        <taxon>Lophotrochozoa</taxon>
        <taxon>Platyhelminthes</taxon>
        <taxon>Trematoda</taxon>
        <taxon>Digenea</taxon>
        <taxon>Strigeidida</taxon>
        <taxon>Schistosomatoidea</taxon>
        <taxon>Schistosomatidae</taxon>
        <taxon>Schistosoma</taxon>
    </lineage>
</organism>
<evidence type="ECO:0000313" key="2">
    <source>
        <dbReference type="Proteomes" id="UP000277204"/>
    </source>
</evidence>
<name>A0A183M5H7_9TREM</name>
<evidence type="ECO:0000313" key="1">
    <source>
        <dbReference type="EMBL" id="VDO94659.1"/>
    </source>
</evidence>